<sequence length="124" mass="13845">MVPAQDHVNFWKAHREPLKSTEIRLSSTTTTGGSNGKACMKLSPLCAGSCMVESLGSDWYGNAADEFIVYLEGFHNAFQRPIWVTEGPCQNFPRLNGDMLMTRNAPMSTSCSFFMSSRLTWIKL</sequence>
<protein>
    <recommendedName>
        <fullName evidence="1">Asl1-like glycosyl hydrolase catalytic domain-containing protein</fullName>
    </recommendedName>
</protein>
<feature type="domain" description="Asl1-like glycosyl hydrolase catalytic" evidence="1">
    <location>
        <begin position="4"/>
        <end position="120"/>
    </location>
</feature>
<proteinExistence type="predicted"/>
<dbReference type="Pfam" id="PF11790">
    <property type="entry name" value="Glyco_hydro_cc"/>
    <property type="match status" value="1"/>
</dbReference>
<accession>A0A8H2WNM7</accession>
<evidence type="ECO:0000259" key="1">
    <source>
        <dbReference type="Pfam" id="PF11790"/>
    </source>
</evidence>
<reference evidence="2" key="1">
    <citation type="submission" date="2021-01" db="EMBL/GenBank/DDBJ databases">
        <authorList>
            <person name="Kaushik A."/>
        </authorList>
    </citation>
    <scope>NUCLEOTIDE SEQUENCE</scope>
    <source>
        <strain evidence="2">AG4-R118</strain>
    </source>
</reference>
<name>A0A8H2WNM7_9AGAM</name>
<dbReference type="Proteomes" id="UP000663888">
    <property type="component" value="Unassembled WGS sequence"/>
</dbReference>
<dbReference type="AlphaFoldDB" id="A0A8H2WNM7"/>
<evidence type="ECO:0000313" key="3">
    <source>
        <dbReference type="Proteomes" id="UP000663888"/>
    </source>
</evidence>
<comment type="caution">
    <text evidence="2">The sequence shown here is derived from an EMBL/GenBank/DDBJ whole genome shotgun (WGS) entry which is preliminary data.</text>
</comment>
<dbReference type="InterPro" id="IPR024655">
    <property type="entry name" value="Asl1_glyco_hydro_catalytic"/>
</dbReference>
<dbReference type="EMBL" id="CAJMWX010000078">
    <property type="protein sequence ID" value="CAE6399974.1"/>
    <property type="molecule type" value="Genomic_DNA"/>
</dbReference>
<evidence type="ECO:0000313" key="2">
    <source>
        <dbReference type="EMBL" id="CAE6399974.1"/>
    </source>
</evidence>
<organism evidence="2 3">
    <name type="scientific">Rhizoctonia solani</name>
    <dbReference type="NCBI Taxonomy" id="456999"/>
    <lineage>
        <taxon>Eukaryota</taxon>
        <taxon>Fungi</taxon>
        <taxon>Dikarya</taxon>
        <taxon>Basidiomycota</taxon>
        <taxon>Agaricomycotina</taxon>
        <taxon>Agaricomycetes</taxon>
        <taxon>Cantharellales</taxon>
        <taxon>Ceratobasidiaceae</taxon>
        <taxon>Rhizoctonia</taxon>
    </lineage>
</organism>
<feature type="non-terminal residue" evidence="2">
    <location>
        <position position="1"/>
    </location>
</feature>
<gene>
    <name evidence="2" type="ORF">RDB_LOCUS3002</name>
</gene>